<keyword evidence="5" id="KW-0418">Kinase</keyword>
<dbReference type="InterPro" id="IPR013655">
    <property type="entry name" value="PAS_fold_3"/>
</dbReference>
<dbReference type="InterPro" id="IPR000014">
    <property type="entry name" value="PAS"/>
</dbReference>
<feature type="domain" description="PAC" evidence="11">
    <location>
        <begin position="386"/>
        <end position="437"/>
    </location>
</feature>
<evidence type="ECO:0000256" key="1">
    <source>
        <dbReference type="ARBA" id="ARBA00000085"/>
    </source>
</evidence>
<feature type="modified residue" description="4-aspartylphosphate" evidence="6">
    <location>
        <position position="745"/>
    </location>
</feature>
<dbReference type="InterPro" id="IPR001789">
    <property type="entry name" value="Sig_transdc_resp-reg_receiver"/>
</dbReference>
<organism evidence="12 13">
    <name type="scientific">Entotheonella factor</name>
    <dbReference type="NCBI Taxonomy" id="1429438"/>
    <lineage>
        <taxon>Bacteria</taxon>
        <taxon>Pseudomonadati</taxon>
        <taxon>Nitrospinota/Tectimicrobiota group</taxon>
        <taxon>Candidatus Tectimicrobiota</taxon>
        <taxon>Candidatus Entotheonellia</taxon>
        <taxon>Candidatus Entotheonellales</taxon>
        <taxon>Candidatus Entotheonellaceae</taxon>
        <taxon>Candidatus Entotheonella</taxon>
    </lineage>
</organism>
<dbReference type="SMART" id="SM00448">
    <property type="entry name" value="REC"/>
    <property type="match status" value="1"/>
</dbReference>
<dbReference type="PRINTS" id="PR00344">
    <property type="entry name" value="BCTRLSENSOR"/>
</dbReference>
<dbReference type="EMBL" id="AZHW01000208">
    <property type="protein sequence ID" value="ETX01670.1"/>
    <property type="molecule type" value="Genomic_DNA"/>
</dbReference>
<dbReference type="InterPro" id="IPR003594">
    <property type="entry name" value="HATPase_dom"/>
</dbReference>
<dbReference type="InterPro" id="IPR013767">
    <property type="entry name" value="PAS_fold"/>
</dbReference>
<dbReference type="PANTHER" id="PTHR43304:SF1">
    <property type="entry name" value="PAC DOMAIN-CONTAINING PROTEIN"/>
    <property type="match status" value="1"/>
</dbReference>
<dbReference type="PANTHER" id="PTHR43304">
    <property type="entry name" value="PHYTOCHROME-LIKE PROTEIN CPH1"/>
    <property type="match status" value="1"/>
</dbReference>
<dbReference type="InterPro" id="IPR036890">
    <property type="entry name" value="HATPase_C_sf"/>
</dbReference>
<dbReference type="AlphaFoldDB" id="W4LUV8"/>
<dbReference type="PROSITE" id="PS50110">
    <property type="entry name" value="RESPONSE_REGULATORY"/>
    <property type="match status" value="1"/>
</dbReference>
<dbReference type="InterPro" id="IPR001610">
    <property type="entry name" value="PAC"/>
</dbReference>
<evidence type="ECO:0000256" key="5">
    <source>
        <dbReference type="ARBA" id="ARBA00022777"/>
    </source>
</evidence>
<keyword evidence="4" id="KW-0808">Transferase</keyword>
<dbReference type="Pfam" id="PF00072">
    <property type="entry name" value="Response_reg"/>
    <property type="match status" value="1"/>
</dbReference>
<dbReference type="EC" id="2.7.13.3" evidence="2"/>
<dbReference type="Gene3D" id="3.40.50.2300">
    <property type="match status" value="1"/>
</dbReference>
<dbReference type="InterPro" id="IPR036097">
    <property type="entry name" value="HisK_dim/P_sf"/>
</dbReference>
<dbReference type="InterPro" id="IPR003661">
    <property type="entry name" value="HisK_dim/P_dom"/>
</dbReference>
<keyword evidence="7" id="KW-0175">Coiled coil</keyword>
<dbReference type="Gene3D" id="1.10.287.130">
    <property type="match status" value="1"/>
</dbReference>
<feature type="domain" description="PAC" evidence="11">
    <location>
        <begin position="222"/>
        <end position="272"/>
    </location>
</feature>
<keyword evidence="3 6" id="KW-0597">Phosphoprotein</keyword>
<gene>
    <name evidence="12" type="ORF">ETSY1_06520</name>
</gene>
<dbReference type="Proteomes" id="UP000019141">
    <property type="component" value="Unassembled WGS sequence"/>
</dbReference>
<evidence type="ECO:0000259" key="11">
    <source>
        <dbReference type="PROSITE" id="PS50113"/>
    </source>
</evidence>
<dbReference type="SMART" id="SM00387">
    <property type="entry name" value="HATPase_c"/>
    <property type="match status" value="1"/>
</dbReference>
<dbReference type="PROSITE" id="PS50113">
    <property type="entry name" value="PAC"/>
    <property type="match status" value="2"/>
</dbReference>
<dbReference type="Gene3D" id="3.30.565.10">
    <property type="entry name" value="Histidine kinase-like ATPase, C-terminal domain"/>
    <property type="match status" value="1"/>
</dbReference>
<evidence type="ECO:0000259" key="10">
    <source>
        <dbReference type="PROSITE" id="PS50112"/>
    </source>
</evidence>
<dbReference type="InterPro" id="IPR005467">
    <property type="entry name" value="His_kinase_dom"/>
</dbReference>
<evidence type="ECO:0000259" key="9">
    <source>
        <dbReference type="PROSITE" id="PS50110"/>
    </source>
</evidence>
<feature type="domain" description="Histidine kinase" evidence="8">
    <location>
        <begin position="450"/>
        <end position="674"/>
    </location>
</feature>
<name>W4LUV8_ENTF1</name>
<evidence type="ECO:0000256" key="3">
    <source>
        <dbReference type="ARBA" id="ARBA00022553"/>
    </source>
</evidence>
<protein>
    <recommendedName>
        <fullName evidence="2">histidine kinase</fullName>
        <ecNumber evidence="2">2.7.13.3</ecNumber>
    </recommendedName>
</protein>
<dbReference type="PROSITE" id="PS50112">
    <property type="entry name" value="PAS"/>
    <property type="match status" value="3"/>
</dbReference>
<evidence type="ECO:0000256" key="4">
    <source>
        <dbReference type="ARBA" id="ARBA00022679"/>
    </source>
</evidence>
<feature type="domain" description="PAS" evidence="10">
    <location>
        <begin position="46"/>
        <end position="92"/>
    </location>
</feature>
<dbReference type="GO" id="GO:0000155">
    <property type="term" value="F:phosphorelay sensor kinase activity"/>
    <property type="evidence" value="ECO:0007669"/>
    <property type="project" value="InterPro"/>
</dbReference>
<feature type="domain" description="PAS" evidence="10">
    <location>
        <begin position="312"/>
        <end position="369"/>
    </location>
</feature>
<dbReference type="Pfam" id="PF08447">
    <property type="entry name" value="PAS_3"/>
    <property type="match status" value="2"/>
</dbReference>
<evidence type="ECO:0000256" key="6">
    <source>
        <dbReference type="PROSITE-ProRule" id="PRU00169"/>
    </source>
</evidence>
<feature type="domain" description="Response regulatory" evidence="9">
    <location>
        <begin position="694"/>
        <end position="810"/>
    </location>
</feature>
<comment type="catalytic activity">
    <reaction evidence="1">
        <text>ATP + protein L-histidine = ADP + protein N-phospho-L-histidine.</text>
        <dbReference type="EC" id="2.7.13.3"/>
    </reaction>
</comment>
<dbReference type="Pfam" id="PF02518">
    <property type="entry name" value="HATPase_c"/>
    <property type="match status" value="1"/>
</dbReference>
<proteinExistence type="predicted"/>
<dbReference type="InterPro" id="IPR004358">
    <property type="entry name" value="Sig_transdc_His_kin-like_C"/>
</dbReference>
<dbReference type="InterPro" id="IPR000700">
    <property type="entry name" value="PAS-assoc_C"/>
</dbReference>
<comment type="caution">
    <text evidence="12">The sequence shown here is derived from an EMBL/GenBank/DDBJ whole genome shotgun (WGS) entry which is preliminary data.</text>
</comment>
<dbReference type="SMART" id="SM00091">
    <property type="entry name" value="PAS"/>
    <property type="match status" value="3"/>
</dbReference>
<evidence type="ECO:0000313" key="12">
    <source>
        <dbReference type="EMBL" id="ETX01670.1"/>
    </source>
</evidence>
<dbReference type="Pfam" id="PF00512">
    <property type="entry name" value="HisKA"/>
    <property type="match status" value="1"/>
</dbReference>
<dbReference type="InterPro" id="IPR011006">
    <property type="entry name" value="CheY-like_superfamily"/>
</dbReference>
<dbReference type="SUPFAM" id="SSF47384">
    <property type="entry name" value="Homodimeric domain of signal transducing histidine kinase"/>
    <property type="match status" value="1"/>
</dbReference>
<dbReference type="InterPro" id="IPR035965">
    <property type="entry name" value="PAS-like_dom_sf"/>
</dbReference>
<dbReference type="SUPFAM" id="SSF55785">
    <property type="entry name" value="PYP-like sensor domain (PAS domain)"/>
    <property type="match status" value="3"/>
</dbReference>
<evidence type="ECO:0000256" key="7">
    <source>
        <dbReference type="SAM" id="Coils"/>
    </source>
</evidence>
<dbReference type="CDD" id="cd00082">
    <property type="entry name" value="HisKA"/>
    <property type="match status" value="1"/>
</dbReference>
<dbReference type="CDD" id="cd00130">
    <property type="entry name" value="PAS"/>
    <property type="match status" value="3"/>
</dbReference>
<evidence type="ECO:0000313" key="13">
    <source>
        <dbReference type="Proteomes" id="UP000019141"/>
    </source>
</evidence>
<evidence type="ECO:0000256" key="2">
    <source>
        <dbReference type="ARBA" id="ARBA00012438"/>
    </source>
</evidence>
<keyword evidence="13" id="KW-1185">Reference proteome</keyword>
<dbReference type="NCBIfam" id="TIGR00229">
    <property type="entry name" value="sensory_box"/>
    <property type="match status" value="3"/>
</dbReference>
<evidence type="ECO:0000259" key="8">
    <source>
        <dbReference type="PROSITE" id="PS50109"/>
    </source>
</evidence>
<dbReference type="SUPFAM" id="SSF52172">
    <property type="entry name" value="CheY-like"/>
    <property type="match status" value="1"/>
</dbReference>
<accession>W4LUV8</accession>
<sequence length="817" mass="91539">MDDSANSQGQLVRELHLLRQQIAVLKSKEVELAGRGVLIHRDFKPLFVDQAWAAMHGYTTQEILHLSSISPLIVPDDRERIEHDTQLHLSGCEAQPYQTYQGVCKDGSRIWLESQLTVVHSMGEPAMQMTAVDLAKQHISAPMASESESYYQALVEQSLAGMYIIQDGRYRYVNPKFAEIVGYTQEEITTQFRHGQELGAESDRDLVLHNVQRRLQGETEPLHYTFKMVHKSGHDVDVEVHGTAMEFRGKRAVIGTLLDVTERKRAELALKTAHENLEESVRQRTAELWAANKHLHQEIVERERAEEALRKSEKRYRDLFENANDIVFTCDLSGQVTWMNRAAERLSGYTRDDMKQMSGLNVVAPEHRDFAFRMANDKRQRLAEITTYEVDIIAKGGERVSLEMCTQLIFENDEPVEVLGIGRNITERKGLEEQLRQTQKLEALGTLAGGIAHDFNNILSAILGFTELSLNEIEPEHDIRSHLQEVLAAGFRAKDLVRQILAFSRENSSGHRPILLTPLITETLKWLRGSLPSTITIRTHSTAPAGTVAANPTQLQQVLLNLCNNAEHSMRATGGVLDVQLESVHIRPEHLERFPDLQPGAHLRLIVRDTGSGMEPEIAARIFEPFFTTKSSGEGTGMGLSVVHGIVTSHRGAITVESVPGRGTMFELYLPQLDEPAVEEEMPLEPQLPRGSERILFVDDEEAIAFLGQSMLSHLGYQAEVYTRSDLALAAFASDPERFDLVITDQTMPSMTGEILATAIRRIRPDIPVILCTGYSHVMSSERAKTLGFDAFCLKPLLTQELAETIRSVLGDGEQAC</sequence>
<dbReference type="Gene3D" id="3.30.450.20">
    <property type="entry name" value="PAS domain"/>
    <property type="match status" value="3"/>
</dbReference>
<dbReference type="Pfam" id="PF00989">
    <property type="entry name" value="PAS"/>
    <property type="match status" value="1"/>
</dbReference>
<dbReference type="PROSITE" id="PS50109">
    <property type="entry name" value="HIS_KIN"/>
    <property type="match status" value="1"/>
</dbReference>
<dbReference type="HOGENOM" id="CLU_000445_114_51_7"/>
<dbReference type="InterPro" id="IPR052162">
    <property type="entry name" value="Sensor_kinase/Photoreceptor"/>
</dbReference>
<feature type="domain" description="PAS" evidence="10">
    <location>
        <begin position="167"/>
        <end position="218"/>
    </location>
</feature>
<feature type="coiled-coil region" evidence="7">
    <location>
        <begin position="263"/>
        <end position="322"/>
    </location>
</feature>
<dbReference type="SUPFAM" id="SSF55874">
    <property type="entry name" value="ATPase domain of HSP90 chaperone/DNA topoisomerase II/histidine kinase"/>
    <property type="match status" value="1"/>
</dbReference>
<reference evidence="12 13" key="1">
    <citation type="journal article" date="2014" name="Nature">
        <title>An environmental bacterial taxon with a large and distinct metabolic repertoire.</title>
        <authorList>
            <person name="Wilson M.C."/>
            <person name="Mori T."/>
            <person name="Ruckert C."/>
            <person name="Uria A.R."/>
            <person name="Helf M.J."/>
            <person name="Takada K."/>
            <person name="Gernert C."/>
            <person name="Steffens U.A."/>
            <person name="Heycke N."/>
            <person name="Schmitt S."/>
            <person name="Rinke C."/>
            <person name="Helfrich E.J."/>
            <person name="Brachmann A.O."/>
            <person name="Gurgui C."/>
            <person name="Wakimoto T."/>
            <person name="Kracht M."/>
            <person name="Crusemann M."/>
            <person name="Hentschel U."/>
            <person name="Abe I."/>
            <person name="Matsunaga S."/>
            <person name="Kalinowski J."/>
            <person name="Takeyama H."/>
            <person name="Piel J."/>
        </authorList>
    </citation>
    <scope>NUCLEOTIDE SEQUENCE [LARGE SCALE GENOMIC DNA]</scope>
    <source>
        <strain evidence="13">TSY1</strain>
    </source>
</reference>
<dbReference type="SMART" id="SM00388">
    <property type="entry name" value="HisKA"/>
    <property type="match status" value="1"/>
</dbReference>
<dbReference type="SMART" id="SM00086">
    <property type="entry name" value="PAC"/>
    <property type="match status" value="3"/>
</dbReference>